<dbReference type="EMBL" id="JAPCWZ010000005">
    <property type="protein sequence ID" value="KAK8862270.1"/>
    <property type="molecule type" value="Genomic_DNA"/>
</dbReference>
<evidence type="ECO:0000256" key="1">
    <source>
        <dbReference type="SAM" id="Phobius"/>
    </source>
</evidence>
<evidence type="ECO:0000313" key="2">
    <source>
        <dbReference type="EMBL" id="KAK8862270.1"/>
    </source>
</evidence>
<reference evidence="2 3" key="1">
    <citation type="journal article" date="2024" name="IMA Fungus">
        <title>Apiospora arundinis, a panoply of carbohydrate-active enzymes and secondary metabolites.</title>
        <authorList>
            <person name="Sorensen T."/>
            <person name="Petersen C."/>
            <person name="Muurmann A.T."/>
            <person name="Christiansen J.V."/>
            <person name="Brundto M.L."/>
            <person name="Overgaard C.K."/>
            <person name="Boysen A.T."/>
            <person name="Wollenberg R.D."/>
            <person name="Larsen T.O."/>
            <person name="Sorensen J.L."/>
            <person name="Nielsen K.L."/>
            <person name="Sondergaard T.E."/>
        </authorList>
    </citation>
    <scope>NUCLEOTIDE SEQUENCE [LARGE SCALE GENOMIC DNA]</scope>
    <source>
        <strain evidence="2 3">AAU 773</strain>
    </source>
</reference>
<proteinExistence type="predicted"/>
<feature type="transmembrane region" description="Helical" evidence="1">
    <location>
        <begin position="107"/>
        <end position="128"/>
    </location>
</feature>
<keyword evidence="1" id="KW-1133">Transmembrane helix</keyword>
<sequence>MQETGMPFEALPGAASKHALAGSADRLLAVSELPPVEDLQTWVERLLRCIGEFLSNIWAFVVDFVPRVPGYLLDGFKVAGLWLIHAPLRLVEWLSRTLDSCPFLMDLAKWISIAFGVFVVLSLGIRTYHQCRPRTKKSILPGPNEGCSFDYGTCNGHSQRDGWRRANIRATYQTRGSHNAANRHTNAGQEWDVFDAADVIVAYRLPTETTRKNNQK</sequence>
<accession>A0ABR2IFC1</accession>
<gene>
    <name evidence="2" type="ORF">PGQ11_008505</name>
</gene>
<keyword evidence="3" id="KW-1185">Reference proteome</keyword>
<dbReference type="Proteomes" id="UP001390339">
    <property type="component" value="Unassembled WGS sequence"/>
</dbReference>
<comment type="caution">
    <text evidence="2">The sequence shown here is derived from an EMBL/GenBank/DDBJ whole genome shotgun (WGS) entry which is preliminary data.</text>
</comment>
<name>A0ABR2IFC1_9PEZI</name>
<keyword evidence="1" id="KW-0812">Transmembrane</keyword>
<organism evidence="2 3">
    <name type="scientific">Apiospora arundinis</name>
    <dbReference type="NCBI Taxonomy" id="335852"/>
    <lineage>
        <taxon>Eukaryota</taxon>
        <taxon>Fungi</taxon>
        <taxon>Dikarya</taxon>
        <taxon>Ascomycota</taxon>
        <taxon>Pezizomycotina</taxon>
        <taxon>Sordariomycetes</taxon>
        <taxon>Xylariomycetidae</taxon>
        <taxon>Amphisphaeriales</taxon>
        <taxon>Apiosporaceae</taxon>
        <taxon>Apiospora</taxon>
    </lineage>
</organism>
<protein>
    <submittedName>
        <fullName evidence="2">Uncharacterized protein</fullName>
    </submittedName>
</protein>
<keyword evidence="1" id="KW-0472">Membrane</keyword>
<evidence type="ECO:0000313" key="3">
    <source>
        <dbReference type="Proteomes" id="UP001390339"/>
    </source>
</evidence>